<reference evidence="2" key="2">
    <citation type="submission" date="2021-04" db="EMBL/GenBank/DDBJ databases">
        <authorList>
            <person name="Gilroy R."/>
        </authorList>
    </citation>
    <scope>NUCLEOTIDE SEQUENCE</scope>
    <source>
        <strain evidence="2">ChiHjej12B11-1927</strain>
    </source>
</reference>
<dbReference type="SUPFAM" id="SSF52218">
    <property type="entry name" value="Flavoproteins"/>
    <property type="match status" value="1"/>
</dbReference>
<dbReference type="AlphaFoldDB" id="A0A9D1VKX6"/>
<dbReference type="Proteomes" id="UP000824230">
    <property type="component" value="Unassembled WGS sequence"/>
</dbReference>
<dbReference type="Pfam" id="PF12682">
    <property type="entry name" value="Flavodoxin_4"/>
    <property type="match status" value="1"/>
</dbReference>
<evidence type="ECO:0000259" key="1">
    <source>
        <dbReference type="Pfam" id="PF12682"/>
    </source>
</evidence>
<dbReference type="Gene3D" id="3.40.50.360">
    <property type="match status" value="1"/>
</dbReference>
<proteinExistence type="predicted"/>
<evidence type="ECO:0000313" key="2">
    <source>
        <dbReference type="EMBL" id="HIX37152.1"/>
    </source>
</evidence>
<dbReference type="GO" id="GO:0016651">
    <property type="term" value="F:oxidoreductase activity, acting on NAD(P)H"/>
    <property type="evidence" value="ECO:0007669"/>
    <property type="project" value="UniProtKB-ARBA"/>
</dbReference>
<dbReference type="GO" id="GO:0010181">
    <property type="term" value="F:FMN binding"/>
    <property type="evidence" value="ECO:0007669"/>
    <property type="project" value="InterPro"/>
</dbReference>
<dbReference type="PANTHER" id="PTHR39201:SF1">
    <property type="entry name" value="FLAVODOXIN-LIKE DOMAIN-CONTAINING PROTEIN"/>
    <property type="match status" value="1"/>
</dbReference>
<organism evidence="2 3">
    <name type="scientific">Candidatus Blautia pullistercoris</name>
    <dbReference type="NCBI Taxonomy" id="2838499"/>
    <lineage>
        <taxon>Bacteria</taxon>
        <taxon>Bacillati</taxon>
        <taxon>Bacillota</taxon>
        <taxon>Clostridia</taxon>
        <taxon>Lachnospirales</taxon>
        <taxon>Lachnospiraceae</taxon>
        <taxon>Blautia</taxon>
    </lineage>
</organism>
<dbReference type="EMBL" id="DXFG01000088">
    <property type="protein sequence ID" value="HIX37152.1"/>
    <property type="molecule type" value="Genomic_DNA"/>
</dbReference>
<name>A0A9D1VKX6_9FIRM</name>
<comment type="caution">
    <text evidence="2">The sequence shown here is derived from an EMBL/GenBank/DDBJ whole genome shotgun (WGS) entry which is preliminary data.</text>
</comment>
<dbReference type="PANTHER" id="PTHR39201">
    <property type="entry name" value="EXPORTED PROTEIN-RELATED"/>
    <property type="match status" value="1"/>
</dbReference>
<sequence>MRRLKGMFPVIVILLVILLLFGAYNLFRFPAAFRNLSDESLPAEQVSALRAELAAREDKKILVAYFSYSGTTKAVAEALVNQTGGDLFEIAPSQPYANPYTQGNMEIRRGDRPELRDQVENMEEYDIVFVGYPKMEQGYICV</sequence>
<feature type="domain" description="Flavodoxin-like" evidence="1">
    <location>
        <begin position="60"/>
        <end position="133"/>
    </location>
</feature>
<evidence type="ECO:0000313" key="3">
    <source>
        <dbReference type="Proteomes" id="UP000824230"/>
    </source>
</evidence>
<dbReference type="InterPro" id="IPR029039">
    <property type="entry name" value="Flavoprotein-like_sf"/>
</dbReference>
<dbReference type="InterPro" id="IPR008254">
    <property type="entry name" value="Flavodoxin/NO_synth"/>
</dbReference>
<gene>
    <name evidence="2" type="ORF">H9738_04685</name>
</gene>
<protein>
    <recommendedName>
        <fullName evidence="1">Flavodoxin-like domain-containing protein</fullName>
    </recommendedName>
</protein>
<accession>A0A9D1VKX6</accession>
<reference evidence="2" key="1">
    <citation type="journal article" date="2021" name="PeerJ">
        <title>Extensive microbial diversity within the chicken gut microbiome revealed by metagenomics and culture.</title>
        <authorList>
            <person name="Gilroy R."/>
            <person name="Ravi A."/>
            <person name="Getino M."/>
            <person name="Pursley I."/>
            <person name="Horton D.L."/>
            <person name="Alikhan N.F."/>
            <person name="Baker D."/>
            <person name="Gharbi K."/>
            <person name="Hall N."/>
            <person name="Watson M."/>
            <person name="Adriaenssens E.M."/>
            <person name="Foster-Nyarko E."/>
            <person name="Jarju S."/>
            <person name="Secka A."/>
            <person name="Antonio M."/>
            <person name="Oren A."/>
            <person name="Chaudhuri R.R."/>
            <person name="La Ragione R."/>
            <person name="Hildebrand F."/>
            <person name="Pallen M.J."/>
        </authorList>
    </citation>
    <scope>NUCLEOTIDE SEQUENCE</scope>
    <source>
        <strain evidence="2">ChiHjej12B11-1927</strain>
    </source>
</reference>